<evidence type="ECO:0000256" key="2">
    <source>
        <dbReference type="SAM" id="SignalP"/>
    </source>
</evidence>
<dbReference type="PANTHER" id="PTHR47966">
    <property type="entry name" value="BETA-SITE APP-CLEAVING ENZYME, ISOFORM A-RELATED"/>
    <property type="match status" value="1"/>
</dbReference>
<organism evidence="4 5">
    <name type="scientific">Epichloe bromicola</name>
    <dbReference type="NCBI Taxonomy" id="79588"/>
    <lineage>
        <taxon>Eukaryota</taxon>
        <taxon>Fungi</taxon>
        <taxon>Dikarya</taxon>
        <taxon>Ascomycota</taxon>
        <taxon>Pezizomycotina</taxon>
        <taxon>Sordariomycetes</taxon>
        <taxon>Hypocreomycetidae</taxon>
        <taxon>Hypocreales</taxon>
        <taxon>Clavicipitaceae</taxon>
        <taxon>Epichloe</taxon>
    </lineage>
</organism>
<evidence type="ECO:0000313" key="5">
    <source>
        <dbReference type="Proteomes" id="UP001562357"/>
    </source>
</evidence>
<protein>
    <recommendedName>
        <fullName evidence="3">Peptidase A1 domain-containing protein</fullName>
    </recommendedName>
</protein>
<comment type="similarity">
    <text evidence="1">Belongs to the peptidase A1 family.</text>
</comment>
<dbReference type="Proteomes" id="UP001562357">
    <property type="component" value="Unassembled WGS sequence"/>
</dbReference>
<feature type="chain" id="PRO_5047245849" description="Peptidase A1 domain-containing protein" evidence="2">
    <location>
        <begin position="19"/>
        <end position="364"/>
    </location>
</feature>
<sequence length="364" mass="38636">MSLRVAICLLAVLRAAQCDSSDSLDSSHKLHFQKVDALAARAVASIKGHEGYAAVGNEDDLFAEQGFWFSHFAIGASQDLEILIDTGSSDAILNPGVYRPSSSSQDTGRPFEISYATTNPDGSGRLTASGQAYRDVISQHGADLAVNQQALGDIRKPTTPPTFPRDGLIGYADRGSALGASSFIHSLCDQGSLSSCRFGLALKTDQTGELYYGTVPADLFAGSLATVPIQGEWAVFGALTLNGKTVWADVKLITDSGTTVIFGPTEQVSHLFQKAGIEAVRTQNGITGYYKCSAPPKIGFSLGGRNFNVLPEALAFANKGDNCTTSVRGSDAFGNNWLVGQPFFQGRYIDHSIRDGTMGFADLK</sequence>
<dbReference type="Pfam" id="PF00026">
    <property type="entry name" value="Asp"/>
    <property type="match status" value="1"/>
</dbReference>
<dbReference type="EMBL" id="BAAFGZ010000091">
    <property type="protein sequence ID" value="GAB0134714.1"/>
    <property type="molecule type" value="Genomic_DNA"/>
</dbReference>
<comment type="caution">
    <text evidence="4">The sequence shown here is derived from an EMBL/GenBank/DDBJ whole genome shotgun (WGS) entry which is preliminary data.</text>
</comment>
<gene>
    <name evidence="4" type="primary">g3072</name>
    <name evidence="4" type="ORF">EsDP_00003072</name>
</gene>
<dbReference type="CDD" id="cd05471">
    <property type="entry name" value="pepsin_like"/>
    <property type="match status" value="1"/>
</dbReference>
<dbReference type="PROSITE" id="PS51767">
    <property type="entry name" value="PEPTIDASE_A1"/>
    <property type="match status" value="1"/>
</dbReference>
<dbReference type="InterPro" id="IPR001461">
    <property type="entry name" value="Aspartic_peptidase_A1"/>
</dbReference>
<dbReference type="InterPro" id="IPR033121">
    <property type="entry name" value="PEPTIDASE_A1"/>
</dbReference>
<dbReference type="SUPFAM" id="SSF50630">
    <property type="entry name" value="Acid proteases"/>
    <property type="match status" value="1"/>
</dbReference>
<name>A0ABQ0CMN7_9HYPO</name>
<reference evidence="5" key="1">
    <citation type="submission" date="2024-06" db="EMBL/GenBank/DDBJ databases">
        <title>Draft Genome Sequences of Epichloe bromicola Strains Isolated from Elymus ciliaris.</title>
        <authorList>
            <consortium name="Epichloe bromicola genome sequencing consortium"/>
            <person name="Miura A."/>
            <person name="Imano S."/>
            <person name="Ashida A."/>
            <person name="Sato I."/>
            <person name="Chiba S."/>
            <person name="Tanaka A."/>
            <person name="Camagna M."/>
            <person name="Takemoto D."/>
        </authorList>
    </citation>
    <scope>NUCLEOTIDE SEQUENCE [LARGE SCALE GENOMIC DNA]</scope>
    <source>
        <strain evidence="5">DP</strain>
    </source>
</reference>
<accession>A0ABQ0CMN7</accession>
<feature type="signal peptide" evidence="2">
    <location>
        <begin position="1"/>
        <end position="18"/>
    </location>
</feature>
<evidence type="ECO:0000259" key="3">
    <source>
        <dbReference type="PROSITE" id="PS51767"/>
    </source>
</evidence>
<dbReference type="PRINTS" id="PR00792">
    <property type="entry name" value="PEPSIN"/>
</dbReference>
<dbReference type="PANTHER" id="PTHR47966:SF51">
    <property type="entry name" value="BETA-SITE APP-CLEAVING ENZYME, ISOFORM A-RELATED"/>
    <property type="match status" value="1"/>
</dbReference>
<evidence type="ECO:0000313" key="4">
    <source>
        <dbReference type="EMBL" id="GAB0134714.1"/>
    </source>
</evidence>
<keyword evidence="2" id="KW-0732">Signal</keyword>
<evidence type="ECO:0000256" key="1">
    <source>
        <dbReference type="ARBA" id="ARBA00007447"/>
    </source>
</evidence>
<proteinExistence type="inferred from homology"/>
<dbReference type="Gene3D" id="2.40.70.10">
    <property type="entry name" value="Acid Proteases"/>
    <property type="match status" value="2"/>
</dbReference>
<dbReference type="InterPro" id="IPR021109">
    <property type="entry name" value="Peptidase_aspartic_dom_sf"/>
</dbReference>
<feature type="domain" description="Peptidase A1" evidence="3">
    <location>
        <begin position="68"/>
        <end position="361"/>
    </location>
</feature>
<dbReference type="InterPro" id="IPR034164">
    <property type="entry name" value="Pepsin-like_dom"/>
</dbReference>
<keyword evidence="5" id="KW-1185">Reference proteome</keyword>